<evidence type="ECO:0000313" key="1">
    <source>
        <dbReference type="EMBL" id="SFR67617.1"/>
    </source>
</evidence>
<dbReference type="RefSeq" id="WP_091902777.1">
    <property type="nucleotide sequence ID" value="NZ_FOYX01000001.1"/>
</dbReference>
<gene>
    <name evidence="1" type="ORF">SAMN04488010_1910</name>
</gene>
<accession>A0A1I6ILG9</accession>
<protein>
    <submittedName>
        <fullName evidence="1">Uncharacterized protein</fullName>
    </submittedName>
</protein>
<reference evidence="2" key="1">
    <citation type="submission" date="2016-10" db="EMBL/GenBank/DDBJ databases">
        <authorList>
            <person name="Varghese N."/>
            <person name="Submissions S."/>
        </authorList>
    </citation>
    <scope>NUCLEOTIDE SEQUENCE [LARGE SCALE GENOMIC DNA]</scope>
    <source>
        <strain evidence="2">DSM 19891</strain>
    </source>
</reference>
<name>A0A1I6ILG9_9FLAO</name>
<dbReference type="STRING" id="440514.SAMN04488010_1910"/>
<proteinExistence type="predicted"/>
<sequence>MEKFKYLIITASILFFVKVNAQADCVLGVGVTNDSVISDIFQLNEMQNEKLISFSAELKYRNDVLSNELQNVAERHPQSNVTELRQLADKYKAVMDSMNSVQSLIDKRMLSLFNPKQYELYRTLCKEANRSPYLVMPTIYADSIVDENR</sequence>
<dbReference type="Proteomes" id="UP000199462">
    <property type="component" value="Unassembled WGS sequence"/>
</dbReference>
<keyword evidence="2" id="KW-1185">Reference proteome</keyword>
<evidence type="ECO:0000313" key="2">
    <source>
        <dbReference type="Proteomes" id="UP000199462"/>
    </source>
</evidence>
<dbReference type="AlphaFoldDB" id="A0A1I6ILG9"/>
<organism evidence="1 2">
    <name type="scientific">Maribacter stanieri</name>
    <dbReference type="NCBI Taxonomy" id="440514"/>
    <lineage>
        <taxon>Bacteria</taxon>
        <taxon>Pseudomonadati</taxon>
        <taxon>Bacteroidota</taxon>
        <taxon>Flavobacteriia</taxon>
        <taxon>Flavobacteriales</taxon>
        <taxon>Flavobacteriaceae</taxon>
        <taxon>Maribacter</taxon>
    </lineage>
</organism>
<dbReference type="EMBL" id="FOYX01000001">
    <property type="protein sequence ID" value="SFR67617.1"/>
    <property type="molecule type" value="Genomic_DNA"/>
</dbReference>